<gene>
    <name evidence="1" type="ORF">BCR44DRAFT_1191704</name>
</gene>
<protein>
    <submittedName>
        <fullName evidence="1">Uncharacterized protein</fullName>
    </submittedName>
</protein>
<dbReference type="AlphaFoldDB" id="A0A1Y2HH23"/>
<name>A0A1Y2HH23_9FUNG</name>
<comment type="caution">
    <text evidence="1">The sequence shown here is derived from an EMBL/GenBank/DDBJ whole genome shotgun (WGS) entry which is preliminary data.</text>
</comment>
<accession>A0A1Y2HH23</accession>
<dbReference type="Proteomes" id="UP000193411">
    <property type="component" value="Unassembled WGS sequence"/>
</dbReference>
<evidence type="ECO:0000313" key="2">
    <source>
        <dbReference type="Proteomes" id="UP000193411"/>
    </source>
</evidence>
<reference evidence="1 2" key="1">
    <citation type="submission" date="2016-07" db="EMBL/GenBank/DDBJ databases">
        <title>Pervasive Adenine N6-methylation of Active Genes in Fungi.</title>
        <authorList>
            <consortium name="DOE Joint Genome Institute"/>
            <person name="Mondo S.J."/>
            <person name="Dannebaum R.O."/>
            <person name="Kuo R.C."/>
            <person name="Labutti K."/>
            <person name="Haridas S."/>
            <person name="Kuo A."/>
            <person name="Salamov A."/>
            <person name="Ahrendt S.R."/>
            <person name="Lipzen A."/>
            <person name="Sullivan W."/>
            <person name="Andreopoulos W.B."/>
            <person name="Clum A."/>
            <person name="Lindquist E."/>
            <person name="Daum C."/>
            <person name="Ramamoorthy G.K."/>
            <person name="Gryganskyi A."/>
            <person name="Culley D."/>
            <person name="Magnuson J.K."/>
            <person name="James T.Y."/>
            <person name="O'Malley M.A."/>
            <person name="Stajich J.E."/>
            <person name="Spatafora J.W."/>
            <person name="Visel A."/>
            <person name="Grigoriev I.V."/>
        </authorList>
    </citation>
    <scope>NUCLEOTIDE SEQUENCE [LARGE SCALE GENOMIC DNA]</scope>
    <source>
        <strain evidence="1 2">PL171</strain>
    </source>
</reference>
<organism evidence="1 2">
    <name type="scientific">Catenaria anguillulae PL171</name>
    <dbReference type="NCBI Taxonomy" id="765915"/>
    <lineage>
        <taxon>Eukaryota</taxon>
        <taxon>Fungi</taxon>
        <taxon>Fungi incertae sedis</taxon>
        <taxon>Blastocladiomycota</taxon>
        <taxon>Blastocladiomycetes</taxon>
        <taxon>Blastocladiales</taxon>
        <taxon>Catenariaceae</taxon>
        <taxon>Catenaria</taxon>
    </lineage>
</organism>
<sequence length="113" mass="12278">MQRRGPGAAFGTSRNLFAFSPRAHFSVARASVGMLPAVAASTFPHPDSSTDHNVSFYFQPTSHASPYQGIVELRTLRRFCSIASHPSPSPTGTLHVAPALISSTHSSRRRFRI</sequence>
<dbReference type="EMBL" id="MCFL01000033">
    <property type="protein sequence ID" value="ORZ33839.1"/>
    <property type="molecule type" value="Genomic_DNA"/>
</dbReference>
<evidence type="ECO:0000313" key="1">
    <source>
        <dbReference type="EMBL" id="ORZ33839.1"/>
    </source>
</evidence>
<keyword evidence="2" id="KW-1185">Reference proteome</keyword>
<proteinExistence type="predicted"/>